<evidence type="ECO:0000259" key="1">
    <source>
        <dbReference type="PROSITE" id="PS50853"/>
    </source>
</evidence>
<dbReference type="EMBL" id="AMQN01009623">
    <property type="status" value="NOT_ANNOTATED_CDS"/>
    <property type="molecule type" value="Genomic_DNA"/>
</dbReference>
<dbReference type="Pfam" id="PF00041">
    <property type="entry name" value="fn3"/>
    <property type="match status" value="1"/>
</dbReference>
<dbReference type="InterPro" id="IPR036116">
    <property type="entry name" value="FN3_sf"/>
</dbReference>
<keyword evidence="4" id="KW-1185">Reference proteome</keyword>
<dbReference type="SUPFAM" id="SSF49265">
    <property type="entry name" value="Fibronectin type III"/>
    <property type="match status" value="1"/>
</dbReference>
<dbReference type="OrthoDB" id="6160251at2759"/>
<dbReference type="AlphaFoldDB" id="R7U3P7"/>
<evidence type="ECO:0000313" key="2">
    <source>
        <dbReference type="EMBL" id="ELU00609.1"/>
    </source>
</evidence>
<dbReference type="EnsemblMetazoa" id="CapteT206572">
    <property type="protein sequence ID" value="CapteP206572"/>
    <property type="gene ID" value="CapteG206572"/>
</dbReference>
<reference evidence="4" key="1">
    <citation type="submission" date="2012-12" db="EMBL/GenBank/DDBJ databases">
        <authorList>
            <person name="Hellsten U."/>
            <person name="Grimwood J."/>
            <person name="Chapman J.A."/>
            <person name="Shapiro H."/>
            <person name="Aerts A."/>
            <person name="Otillar R.P."/>
            <person name="Terry A.Y."/>
            <person name="Boore J.L."/>
            <person name="Simakov O."/>
            <person name="Marletaz F."/>
            <person name="Cho S.-J."/>
            <person name="Edsinger-Gonzales E."/>
            <person name="Havlak P."/>
            <person name="Kuo D.-H."/>
            <person name="Larsson T."/>
            <person name="Lv J."/>
            <person name="Arendt D."/>
            <person name="Savage R."/>
            <person name="Osoegawa K."/>
            <person name="de Jong P."/>
            <person name="Lindberg D.R."/>
            <person name="Seaver E.C."/>
            <person name="Weisblat D.A."/>
            <person name="Putnam N.H."/>
            <person name="Grigoriev I.V."/>
            <person name="Rokhsar D.S."/>
        </authorList>
    </citation>
    <scope>NUCLEOTIDE SEQUENCE</scope>
    <source>
        <strain evidence="4">I ESC-2004</strain>
    </source>
</reference>
<sequence length="245" mass="27336">MVDFSIRVGNTSDVDGHAECAHYDGEVIEGGDVTLDCSARGRYVSFRREGNYNDINLVIICEFIVIGHPLTTKACQMGSFGVNCASECGQCKDESCSPVNGHCPYGCQLWSVGDLCNEELCENPYYVSIYSNIGSNPDMPSLNGLTPTLREVTETSVAITWRQDPQIPEEYAQFYGYSVAYAEGNGDLLNDQRFDHDSSTQEQTVIVSHLNAHQEYSFRVKCFREMDDQLDYGTPSNIIRIRLTT</sequence>
<name>R7U3P7_CAPTE</name>
<dbReference type="CDD" id="cd00063">
    <property type="entry name" value="FN3"/>
    <property type="match status" value="1"/>
</dbReference>
<reference evidence="3" key="3">
    <citation type="submission" date="2015-06" db="UniProtKB">
        <authorList>
            <consortium name="EnsemblMetazoa"/>
        </authorList>
    </citation>
    <scope>IDENTIFICATION</scope>
</reference>
<accession>R7U3P7</accession>
<reference evidence="2 4" key="2">
    <citation type="journal article" date="2013" name="Nature">
        <title>Insights into bilaterian evolution from three spiralian genomes.</title>
        <authorList>
            <person name="Simakov O."/>
            <person name="Marletaz F."/>
            <person name="Cho S.J."/>
            <person name="Edsinger-Gonzales E."/>
            <person name="Havlak P."/>
            <person name="Hellsten U."/>
            <person name="Kuo D.H."/>
            <person name="Larsson T."/>
            <person name="Lv J."/>
            <person name="Arendt D."/>
            <person name="Savage R."/>
            <person name="Osoegawa K."/>
            <person name="de Jong P."/>
            <person name="Grimwood J."/>
            <person name="Chapman J.A."/>
            <person name="Shapiro H."/>
            <person name="Aerts A."/>
            <person name="Otillar R.P."/>
            <person name="Terry A.Y."/>
            <person name="Boore J.L."/>
            <person name="Grigoriev I.V."/>
            <person name="Lindberg D.R."/>
            <person name="Seaver E.C."/>
            <person name="Weisblat D.A."/>
            <person name="Putnam N.H."/>
            <person name="Rokhsar D.S."/>
        </authorList>
    </citation>
    <scope>NUCLEOTIDE SEQUENCE</scope>
    <source>
        <strain evidence="2 4">I ESC-2004</strain>
    </source>
</reference>
<proteinExistence type="predicted"/>
<dbReference type="Gene3D" id="2.60.40.10">
    <property type="entry name" value="Immunoglobulins"/>
    <property type="match status" value="1"/>
</dbReference>
<dbReference type="HOGENOM" id="CLU_099302_0_0_1"/>
<dbReference type="Gene3D" id="2.60.120.260">
    <property type="entry name" value="Galactose-binding domain-like"/>
    <property type="match status" value="1"/>
</dbReference>
<feature type="non-terminal residue" evidence="2">
    <location>
        <position position="245"/>
    </location>
</feature>
<dbReference type="InterPro" id="IPR013783">
    <property type="entry name" value="Ig-like_fold"/>
</dbReference>
<evidence type="ECO:0000313" key="4">
    <source>
        <dbReference type="Proteomes" id="UP000014760"/>
    </source>
</evidence>
<dbReference type="Proteomes" id="UP000014760">
    <property type="component" value="Unassembled WGS sequence"/>
</dbReference>
<dbReference type="InterPro" id="IPR003961">
    <property type="entry name" value="FN3_dom"/>
</dbReference>
<protein>
    <recommendedName>
        <fullName evidence="1">Fibronectin type-III domain-containing protein</fullName>
    </recommendedName>
</protein>
<dbReference type="PANTHER" id="PTHR26391">
    <property type="entry name" value="INACTIVE TYROSINE-PROTEIN KINASE 7"/>
    <property type="match status" value="1"/>
</dbReference>
<evidence type="ECO:0000313" key="3">
    <source>
        <dbReference type="EnsemblMetazoa" id="CapteP206572"/>
    </source>
</evidence>
<dbReference type="PANTHER" id="PTHR26391:SF18">
    <property type="entry name" value="PROTEIN KINASE RECEPTOR TIE-1, PUTATIVE-RELATED"/>
    <property type="match status" value="1"/>
</dbReference>
<organism evidence="2">
    <name type="scientific">Capitella teleta</name>
    <name type="common">Polychaete worm</name>
    <dbReference type="NCBI Taxonomy" id="283909"/>
    <lineage>
        <taxon>Eukaryota</taxon>
        <taxon>Metazoa</taxon>
        <taxon>Spiralia</taxon>
        <taxon>Lophotrochozoa</taxon>
        <taxon>Annelida</taxon>
        <taxon>Polychaeta</taxon>
        <taxon>Sedentaria</taxon>
        <taxon>Scolecida</taxon>
        <taxon>Capitellidae</taxon>
        <taxon>Capitella</taxon>
    </lineage>
</organism>
<dbReference type="EMBL" id="KB305828">
    <property type="protein sequence ID" value="ELU00609.1"/>
    <property type="molecule type" value="Genomic_DNA"/>
</dbReference>
<dbReference type="PROSITE" id="PS50853">
    <property type="entry name" value="FN3"/>
    <property type="match status" value="1"/>
</dbReference>
<feature type="domain" description="Fibronectin type-III" evidence="1">
    <location>
        <begin position="143"/>
        <end position="245"/>
    </location>
</feature>
<gene>
    <name evidence="2" type="ORF">CAPTEDRAFT_206572</name>
</gene>